<gene>
    <name evidence="8" type="ORF">Pth03_12120</name>
</gene>
<organism evidence="8 9">
    <name type="scientific">Planotetraspora thailandica</name>
    <dbReference type="NCBI Taxonomy" id="487172"/>
    <lineage>
        <taxon>Bacteria</taxon>
        <taxon>Bacillati</taxon>
        <taxon>Actinomycetota</taxon>
        <taxon>Actinomycetes</taxon>
        <taxon>Streptosporangiales</taxon>
        <taxon>Streptosporangiaceae</taxon>
        <taxon>Planotetraspora</taxon>
    </lineage>
</organism>
<dbReference type="InterPro" id="IPR050638">
    <property type="entry name" value="AA-Vitamin_Transporters"/>
</dbReference>
<dbReference type="InterPro" id="IPR000620">
    <property type="entry name" value="EamA_dom"/>
</dbReference>
<dbReference type="PANTHER" id="PTHR32322:SF2">
    <property type="entry name" value="EAMA DOMAIN-CONTAINING PROTEIN"/>
    <property type="match status" value="1"/>
</dbReference>
<feature type="transmembrane region" description="Helical" evidence="6">
    <location>
        <begin position="178"/>
        <end position="197"/>
    </location>
</feature>
<dbReference type="AlphaFoldDB" id="A0A8J3UX16"/>
<protein>
    <submittedName>
        <fullName evidence="8">ABC transporter permease</fullName>
    </submittedName>
</protein>
<comment type="caution">
    <text evidence="8">The sequence shown here is derived from an EMBL/GenBank/DDBJ whole genome shotgun (WGS) entry which is preliminary data.</text>
</comment>
<keyword evidence="4 6" id="KW-1133">Transmembrane helix</keyword>
<comment type="similarity">
    <text evidence="2">Belongs to the EamA transporter family.</text>
</comment>
<feature type="domain" description="EamA" evidence="7">
    <location>
        <begin position="147"/>
        <end position="277"/>
    </location>
</feature>
<dbReference type="GO" id="GO:0016020">
    <property type="term" value="C:membrane"/>
    <property type="evidence" value="ECO:0007669"/>
    <property type="project" value="UniProtKB-SubCell"/>
</dbReference>
<dbReference type="SUPFAM" id="SSF103481">
    <property type="entry name" value="Multidrug resistance efflux transporter EmrE"/>
    <property type="match status" value="2"/>
</dbReference>
<evidence type="ECO:0000256" key="5">
    <source>
        <dbReference type="ARBA" id="ARBA00023136"/>
    </source>
</evidence>
<dbReference type="Proteomes" id="UP000605992">
    <property type="component" value="Unassembled WGS sequence"/>
</dbReference>
<dbReference type="Pfam" id="PF00892">
    <property type="entry name" value="EamA"/>
    <property type="match status" value="2"/>
</dbReference>
<dbReference type="PANTHER" id="PTHR32322">
    <property type="entry name" value="INNER MEMBRANE TRANSPORTER"/>
    <property type="match status" value="1"/>
</dbReference>
<evidence type="ECO:0000256" key="4">
    <source>
        <dbReference type="ARBA" id="ARBA00022989"/>
    </source>
</evidence>
<feature type="transmembrane region" description="Helical" evidence="6">
    <location>
        <begin position="260"/>
        <end position="279"/>
    </location>
</feature>
<feature type="transmembrane region" description="Helical" evidence="6">
    <location>
        <begin position="145"/>
        <end position="166"/>
    </location>
</feature>
<accession>A0A8J3UX16</accession>
<keyword evidence="5 6" id="KW-0472">Membrane</keyword>
<name>A0A8J3UX16_9ACTN</name>
<sequence>MNRRDAGLLLLLGAIWGAIYPLTSVVLREMPPAAIVVARTGLSAMVLIPFAARSGALNAVRARAGAVLIAALLQVTVPLLLLTIGQQYVGAALAAILVATQPVWAAVLSTVLTRTIPWRLLAGVILGLTGVALLFLRNVDVGGTSGWGAAALVAAAAFIAAGSVWAERAIPEVPPLGTATAAMTISALVLAPAAGIAGVRLPGLQTIEALLVLSLVSTAGALVLFYVLIQRMGAARANLAGYLDPGFAVAYSMSLLGERVSPGALVGLVLIITGSYIGATR</sequence>
<keyword evidence="3 6" id="KW-0812">Transmembrane</keyword>
<evidence type="ECO:0000256" key="3">
    <source>
        <dbReference type="ARBA" id="ARBA00022692"/>
    </source>
</evidence>
<feature type="transmembrane region" description="Helical" evidence="6">
    <location>
        <begin position="88"/>
        <end position="108"/>
    </location>
</feature>
<feature type="domain" description="EamA" evidence="7">
    <location>
        <begin position="8"/>
        <end position="135"/>
    </location>
</feature>
<proteinExistence type="inferred from homology"/>
<keyword evidence="9" id="KW-1185">Reference proteome</keyword>
<evidence type="ECO:0000256" key="2">
    <source>
        <dbReference type="ARBA" id="ARBA00007362"/>
    </source>
</evidence>
<dbReference type="EMBL" id="BOOR01000007">
    <property type="protein sequence ID" value="GII52823.1"/>
    <property type="molecule type" value="Genomic_DNA"/>
</dbReference>
<dbReference type="InterPro" id="IPR037185">
    <property type="entry name" value="EmrE-like"/>
</dbReference>
<dbReference type="RefSeq" id="WP_203943111.1">
    <property type="nucleotide sequence ID" value="NZ_BOOR01000007.1"/>
</dbReference>
<feature type="transmembrane region" description="Helical" evidence="6">
    <location>
        <begin position="209"/>
        <end position="229"/>
    </location>
</feature>
<feature type="transmembrane region" description="Helical" evidence="6">
    <location>
        <begin position="33"/>
        <end position="52"/>
    </location>
</feature>
<evidence type="ECO:0000256" key="6">
    <source>
        <dbReference type="SAM" id="Phobius"/>
    </source>
</evidence>
<feature type="transmembrane region" description="Helical" evidence="6">
    <location>
        <begin position="64"/>
        <end position="82"/>
    </location>
</feature>
<evidence type="ECO:0000313" key="9">
    <source>
        <dbReference type="Proteomes" id="UP000605992"/>
    </source>
</evidence>
<evidence type="ECO:0000256" key="1">
    <source>
        <dbReference type="ARBA" id="ARBA00004141"/>
    </source>
</evidence>
<evidence type="ECO:0000313" key="8">
    <source>
        <dbReference type="EMBL" id="GII52823.1"/>
    </source>
</evidence>
<feature type="transmembrane region" description="Helical" evidence="6">
    <location>
        <begin position="120"/>
        <end position="139"/>
    </location>
</feature>
<comment type="subcellular location">
    <subcellularLocation>
        <location evidence="1">Membrane</location>
        <topology evidence="1">Multi-pass membrane protein</topology>
    </subcellularLocation>
</comment>
<reference evidence="8" key="1">
    <citation type="submission" date="2021-01" db="EMBL/GenBank/DDBJ databases">
        <title>Whole genome shotgun sequence of Planotetraspora thailandica NBRC 104271.</title>
        <authorList>
            <person name="Komaki H."/>
            <person name="Tamura T."/>
        </authorList>
    </citation>
    <scope>NUCLEOTIDE SEQUENCE</scope>
    <source>
        <strain evidence="8">NBRC 104271</strain>
    </source>
</reference>
<evidence type="ECO:0000259" key="7">
    <source>
        <dbReference type="Pfam" id="PF00892"/>
    </source>
</evidence>